<accession>A0A0E3U5I7</accession>
<dbReference type="RefSeq" id="WP_046290574.1">
    <property type="nucleotide sequence ID" value="NZ_CP011253.3"/>
</dbReference>
<dbReference type="AlphaFoldDB" id="A0A0E3U5I7"/>
<organism evidence="1 2">
    <name type="scientific">Pandoraea oxalativorans</name>
    <dbReference type="NCBI Taxonomy" id="573737"/>
    <lineage>
        <taxon>Bacteria</taxon>
        <taxon>Pseudomonadati</taxon>
        <taxon>Pseudomonadota</taxon>
        <taxon>Betaproteobacteria</taxon>
        <taxon>Burkholderiales</taxon>
        <taxon>Burkholderiaceae</taxon>
        <taxon>Pandoraea</taxon>
    </lineage>
</organism>
<reference evidence="1" key="1">
    <citation type="submission" date="2016-06" db="EMBL/GenBank/DDBJ databases">
        <title>Pandoraea oxalativorans DSM 23570 Genome Sequencing.</title>
        <authorList>
            <person name="Ee R."/>
            <person name="Lim Y.-L."/>
            <person name="Yong D."/>
            <person name="Yin W.-F."/>
            <person name="Chan K.-G."/>
        </authorList>
    </citation>
    <scope>NUCLEOTIDE SEQUENCE</scope>
    <source>
        <strain evidence="1">DSM 23570</strain>
    </source>
</reference>
<dbReference type="Proteomes" id="UP000035050">
    <property type="component" value="Chromosome"/>
</dbReference>
<dbReference type="EMBL" id="CP011253">
    <property type="protein sequence ID" value="AKC69234.1"/>
    <property type="molecule type" value="Genomic_DNA"/>
</dbReference>
<keyword evidence="2" id="KW-1185">Reference proteome</keyword>
<gene>
    <name evidence="1" type="ORF">MB84_06735</name>
</gene>
<protein>
    <recommendedName>
        <fullName evidence="3">DUF1840 domain-containing protein</fullName>
    </recommendedName>
</protein>
<dbReference type="PATRIC" id="fig|573737.6.peg.2178"/>
<proteinExistence type="predicted"/>
<dbReference type="InterPro" id="IPR014991">
    <property type="entry name" value="DUF1840"/>
</dbReference>
<dbReference type="KEGG" id="pox:MB84_06735"/>
<dbReference type="OrthoDB" id="5296629at2"/>
<evidence type="ECO:0008006" key="3">
    <source>
        <dbReference type="Google" id="ProtNLM"/>
    </source>
</evidence>
<evidence type="ECO:0000313" key="1">
    <source>
        <dbReference type="EMBL" id="AKC69234.1"/>
    </source>
</evidence>
<evidence type="ECO:0000313" key="2">
    <source>
        <dbReference type="Proteomes" id="UP000035050"/>
    </source>
</evidence>
<sequence>MMIKFSSHASPDIIMLESLAEFLLGIVGKRLGERGAIGSDETGAAIAKLEAAIAEDKAAGAKENEGKSSDERYENDSLRLSVRAYPLLNMLREANAEGSPVRWEA</sequence>
<name>A0A0E3U5I7_9BURK</name>
<dbReference type="Pfam" id="PF08895">
    <property type="entry name" value="DUF1840"/>
    <property type="match status" value="1"/>
</dbReference>
<dbReference type="HOGENOM" id="CLU_146690_0_0_4"/>